<dbReference type="InterPro" id="IPR018499">
    <property type="entry name" value="Tetraspanin/Peripherin"/>
</dbReference>
<evidence type="ECO:0000256" key="2">
    <source>
        <dbReference type="ARBA" id="ARBA00006840"/>
    </source>
</evidence>
<dbReference type="AlphaFoldDB" id="A0A452GNQ2"/>
<proteinExistence type="inferred from homology"/>
<dbReference type="Ensembl" id="ENSGAGT00000004064.1">
    <property type="protein sequence ID" value="ENSGAGP00000003525.1"/>
    <property type="gene ID" value="ENSGAGG00000002842.1"/>
</dbReference>
<evidence type="ECO:0000256" key="5">
    <source>
        <dbReference type="ARBA" id="ARBA00023136"/>
    </source>
</evidence>
<dbReference type="PANTHER" id="PTHR19282">
    <property type="entry name" value="TETRASPANIN"/>
    <property type="match status" value="1"/>
</dbReference>
<dbReference type="Gene3D" id="1.10.1450.10">
    <property type="entry name" value="Tetraspanin"/>
    <property type="match status" value="1"/>
</dbReference>
<evidence type="ECO:0000256" key="4">
    <source>
        <dbReference type="ARBA" id="ARBA00022989"/>
    </source>
</evidence>
<protein>
    <submittedName>
        <fullName evidence="7">Uncharacterized protein</fullName>
    </submittedName>
</protein>
<dbReference type="Pfam" id="PF00335">
    <property type="entry name" value="Tetraspanin"/>
    <property type="match status" value="1"/>
</dbReference>
<keyword evidence="5 6" id="KW-0472">Membrane</keyword>
<reference evidence="7" key="2">
    <citation type="submission" date="2025-08" db="UniProtKB">
        <authorList>
            <consortium name="Ensembl"/>
        </authorList>
    </citation>
    <scope>IDENTIFICATION</scope>
</reference>
<reference evidence="8" key="1">
    <citation type="journal article" date="2017" name="PLoS ONE">
        <title>The Agassiz's desert tortoise genome provides a resource for the conservation of a threatened species.</title>
        <authorList>
            <person name="Tollis M."/>
            <person name="DeNardo D.F."/>
            <person name="Cornelius J.A."/>
            <person name="Dolby G.A."/>
            <person name="Edwards T."/>
            <person name="Henen B.T."/>
            <person name="Karl A.E."/>
            <person name="Murphy R.W."/>
            <person name="Kusumi K."/>
        </authorList>
    </citation>
    <scope>NUCLEOTIDE SEQUENCE [LARGE SCALE GENOMIC DNA]</scope>
</reference>
<feature type="transmembrane region" description="Helical" evidence="6">
    <location>
        <begin position="55"/>
        <end position="76"/>
    </location>
</feature>
<dbReference type="InterPro" id="IPR018503">
    <property type="entry name" value="Tetraspanin_CS"/>
</dbReference>
<evidence type="ECO:0000313" key="8">
    <source>
        <dbReference type="Proteomes" id="UP000291020"/>
    </source>
</evidence>
<dbReference type="GO" id="GO:0005886">
    <property type="term" value="C:plasma membrane"/>
    <property type="evidence" value="ECO:0007669"/>
    <property type="project" value="TreeGrafter"/>
</dbReference>
<feature type="transmembrane region" description="Helical" evidence="6">
    <location>
        <begin position="88"/>
        <end position="108"/>
    </location>
</feature>
<dbReference type="InterPro" id="IPR008952">
    <property type="entry name" value="Tetraspanin_EC2_sf"/>
</dbReference>
<sequence length="345" mass="37654">MSPHGCLSVTKYFLFLFNLLFFVLGGIILSFGLWILIDQQSFAAILGSSLYALKVWSYILSGVGIITMLMGFLGCLGSLKEIKCMLGFYFGFLFLLFAAQITIGVLLYTQRVTLSGKVGVFMEDAIQTYPLAGPPSEKYQSWDFIQGQLQCCGWNSYLDWHQNPVVDNSSHKLYPCSCHNSSSPGERGTNITKASGMQGATGFCIAYGEWPVYRQGCAISVQGWLANNIISIVGVCLGIALMEFVQLLCMALAVTLECRRLTSGSQEILTFPSRWSQCACVATVRGSCMFAHACVVLCASWGLCSCPPRVLTCVSARLFPHVFLQLGVVNVCEGLCTCSCVCQCV</sequence>
<feature type="transmembrane region" description="Helical" evidence="6">
    <location>
        <begin position="229"/>
        <end position="256"/>
    </location>
</feature>
<evidence type="ECO:0000313" key="7">
    <source>
        <dbReference type="Ensembl" id="ENSGAGP00000003525.1"/>
    </source>
</evidence>
<keyword evidence="8" id="KW-1185">Reference proteome</keyword>
<name>A0A452GNQ2_9SAUR</name>
<keyword evidence="4 6" id="KW-1133">Transmembrane helix</keyword>
<dbReference type="PRINTS" id="PR00259">
    <property type="entry name" value="TMFOUR"/>
</dbReference>
<evidence type="ECO:0000256" key="3">
    <source>
        <dbReference type="ARBA" id="ARBA00022692"/>
    </source>
</evidence>
<feature type="transmembrane region" description="Helical" evidence="6">
    <location>
        <begin position="12"/>
        <end position="35"/>
    </location>
</feature>
<dbReference type="PROSITE" id="PS00421">
    <property type="entry name" value="TM4_1"/>
    <property type="match status" value="1"/>
</dbReference>
<evidence type="ECO:0000256" key="1">
    <source>
        <dbReference type="ARBA" id="ARBA00004141"/>
    </source>
</evidence>
<dbReference type="PANTHER" id="PTHR19282:SF263">
    <property type="entry name" value="LEUKOCYTE ANTIGEN CD37"/>
    <property type="match status" value="1"/>
</dbReference>
<accession>A0A452GNQ2</accession>
<keyword evidence="3 6" id="KW-0812">Transmembrane</keyword>
<organism evidence="7 8">
    <name type="scientific">Gopherus agassizii</name>
    <name type="common">Agassiz's desert tortoise</name>
    <dbReference type="NCBI Taxonomy" id="38772"/>
    <lineage>
        <taxon>Eukaryota</taxon>
        <taxon>Metazoa</taxon>
        <taxon>Chordata</taxon>
        <taxon>Craniata</taxon>
        <taxon>Vertebrata</taxon>
        <taxon>Euteleostomi</taxon>
        <taxon>Archelosauria</taxon>
        <taxon>Testudinata</taxon>
        <taxon>Testudines</taxon>
        <taxon>Cryptodira</taxon>
        <taxon>Durocryptodira</taxon>
        <taxon>Testudinoidea</taxon>
        <taxon>Testudinidae</taxon>
        <taxon>Gopherus</taxon>
    </lineage>
</organism>
<comment type="subcellular location">
    <subcellularLocation>
        <location evidence="1">Membrane</location>
        <topology evidence="1">Multi-pass membrane protein</topology>
    </subcellularLocation>
</comment>
<dbReference type="SUPFAM" id="SSF48652">
    <property type="entry name" value="Tetraspanin"/>
    <property type="match status" value="1"/>
</dbReference>
<reference evidence="7" key="3">
    <citation type="submission" date="2025-09" db="UniProtKB">
        <authorList>
            <consortium name="Ensembl"/>
        </authorList>
    </citation>
    <scope>IDENTIFICATION</scope>
</reference>
<comment type="similarity">
    <text evidence="2">Belongs to the tetraspanin (TM4SF) family.</text>
</comment>
<dbReference type="STRING" id="38772.ENSGAGP00000003525"/>
<dbReference type="Proteomes" id="UP000291020">
    <property type="component" value="Unassembled WGS sequence"/>
</dbReference>
<evidence type="ECO:0000256" key="6">
    <source>
        <dbReference type="SAM" id="Phobius"/>
    </source>
</evidence>